<reference evidence="8" key="1">
    <citation type="journal article" date="2020" name="mSystems">
        <title>Genome- and Community-Level Interaction Insights into Carbon Utilization and Element Cycling Functions of Hydrothermarchaeota in Hydrothermal Sediment.</title>
        <authorList>
            <person name="Zhou Z."/>
            <person name="Liu Y."/>
            <person name="Xu W."/>
            <person name="Pan J."/>
            <person name="Luo Z.H."/>
            <person name="Li M."/>
        </authorList>
    </citation>
    <scope>NUCLEOTIDE SEQUENCE [LARGE SCALE GENOMIC DNA]</scope>
    <source>
        <strain evidence="8">SpSt-1</strain>
        <strain evidence="7">SpSt-1121</strain>
    </source>
</reference>
<feature type="transmembrane region" description="Helical" evidence="6">
    <location>
        <begin position="7"/>
        <end position="24"/>
    </location>
</feature>
<evidence type="ECO:0000256" key="5">
    <source>
        <dbReference type="ARBA" id="ARBA00023136"/>
    </source>
</evidence>
<evidence type="ECO:0000256" key="4">
    <source>
        <dbReference type="ARBA" id="ARBA00022989"/>
    </source>
</evidence>
<dbReference type="PANTHER" id="PTHR34584:SF1">
    <property type="entry name" value="NA(+)_H(+) ANTIPORTER SUBUNIT E1"/>
    <property type="match status" value="1"/>
</dbReference>
<keyword evidence="3 6" id="KW-0812">Transmembrane</keyword>
<dbReference type="AlphaFoldDB" id="A0A7C5YXB8"/>
<dbReference type="EMBL" id="DRUB01000176">
    <property type="protein sequence ID" value="HHR96894.1"/>
    <property type="molecule type" value="Genomic_DNA"/>
</dbReference>
<evidence type="ECO:0000256" key="6">
    <source>
        <dbReference type="SAM" id="Phobius"/>
    </source>
</evidence>
<dbReference type="EMBL" id="DRZI01000319">
    <property type="protein sequence ID" value="HHP82468.1"/>
    <property type="molecule type" value="Genomic_DNA"/>
</dbReference>
<comment type="caution">
    <text evidence="8">The sequence shown here is derived from an EMBL/GenBank/DDBJ whole genome shotgun (WGS) entry which is preliminary data.</text>
</comment>
<gene>
    <name evidence="8" type="ORF">ENL47_08905</name>
    <name evidence="7" type="ORF">ENM84_07375</name>
</gene>
<dbReference type="Pfam" id="PF01899">
    <property type="entry name" value="MNHE"/>
    <property type="match status" value="1"/>
</dbReference>
<evidence type="ECO:0000256" key="1">
    <source>
        <dbReference type="ARBA" id="ARBA00004651"/>
    </source>
</evidence>
<accession>A0A7C5YXB8</accession>
<organism evidence="8">
    <name type="scientific">Ignisphaera aggregans</name>
    <dbReference type="NCBI Taxonomy" id="334771"/>
    <lineage>
        <taxon>Archaea</taxon>
        <taxon>Thermoproteota</taxon>
        <taxon>Thermoprotei</taxon>
        <taxon>Desulfurococcales</taxon>
        <taxon>Desulfurococcaceae</taxon>
        <taxon>Ignisphaera</taxon>
    </lineage>
</organism>
<dbReference type="GO" id="GO:0008324">
    <property type="term" value="F:monoatomic cation transmembrane transporter activity"/>
    <property type="evidence" value="ECO:0007669"/>
    <property type="project" value="InterPro"/>
</dbReference>
<evidence type="ECO:0000313" key="7">
    <source>
        <dbReference type="EMBL" id="HHP82468.1"/>
    </source>
</evidence>
<keyword evidence="4 6" id="KW-1133">Transmembrane helix</keyword>
<dbReference type="InterPro" id="IPR002758">
    <property type="entry name" value="Cation_antiport_E"/>
</dbReference>
<evidence type="ECO:0000256" key="3">
    <source>
        <dbReference type="ARBA" id="ARBA00022692"/>
    </source>
</evidence>
<dbReference type="GO" id="GO:0005886">
    <property type="term" value="C:plasma membrane"/>
    <property type="evidence" value="ECO:0007669"/>
    <property type="project" value="UniProtKB-SubCell"/>
</dbReference>
<protein>
    <submittedName>
        <fullName evidence="8">Cation:proton antiporter</fullName>
    </submittedName>
</protein>
<feature type="transmembrane region" description="Helical" evidence="6">
    <location>
        <begin position="64"/>
        <end position="84"/>
    </location>
</feature>
<sequence length="171" mass="19457">MMSGNRLARAIPVSILIFIIYIVFTGSATLYDIITGVLISVVIGVIIANIVISNPYKPFSPRRWIWFLAYALYYFFIAEVKAHIDVIKRILDPRMPMNPGIVKIPINVNSDYAITAVANSITNTPGTVVVEIDEKNKYFYVHWINVKAIDMEKAYMEISHSFEKFSSKVFD</sequence>
<dbReference type="PANTHER" id="PTHR34584">
    <property type="entry name" value="NA(+)/H(+) ANTIPORTER SUBUNIT E1"/>
    <property type="match status" value="1"/>
</dbReference>
<feature type="transmembrane region" description="Helical" evidence="6">
    <location>
        <begin position="30"/>
        <end position="52"/>
    </location>
</feature>
<comment type="subcellular location">
    <subcellularLocation>
        <location evidence="1">Cell membrane</location>
        <topology evidence="1">Multi-pass membrane protein</topology>
    </subcellularLocation>
</comment>
<proteinExistence type="predicted"/>
<evidence type="ECO:0000256" key="2">
    <source>
        <dbReference type="ARBA" id="ARBA00022475"/>
    </source>
</evidence>
<name>A0A7C5YXB8_9CREN</name>
<keyword evidence="5 6" id="KW-0472">Membrane</keyword>
<keyword evidence="2" id="KW-1003">Cell membrane</keyword>
<evidence type="ECO:0000313" key="8">
    <source>
        <dbReference type="EMBL" id="HHR96894.1"/>
    </source>
</evidence>
<dbReference type="PIRSF" id="PIRSF019239">
    <property type="entry name" value="MrpE"/>
    <property type="match status" value="1"/>
</dbReference>